<feature type="region of interest" description="Disordered" evidence="1">
    <location>
        <begin position="124"/>
        <end position="212"/>
    </location>
</feature>
<feature type="compositionally biased region" description="Basic and acidic residues" evidence="1">
    <location>
        <begin position="187"/>
        <end position="206"/>
    </location>
</feature>
<proteinExistence type="predicted"/>
<gene>
    <name evidence="2" type="ORF">FZEAL_9147</name>
</gene>
<dbReference type="Proteomes" id="UP000635477">
    <property type="component" value="Unassembled WGS sequence"/>
</dbReference>
<evidence type="ECO:0000313" key="3">
    <source>
        <dbReference type="Proteomes" id="UP000635477"/>
    </source>
</evidence>
<keyword evidence="3" id="KW-1185">Reference proteome</keyword>
<accession>A0A8H4UCK4</accession>
<feature type="compositionally biased region" description="Polar residues" evidence="1">
    <location>
        <begin position="124"/>
        <end position="153"/>
    </location>
</feature>
<evidence type="ECO:0000313" key="2">
    <source>
        <dbReference type="EMBL" id="KAF4973890.1"/>
    </source>
</evidence>
<feature type="region of interest" description="Disordered" evidence="1">
    <location>
        <begin position="47"/>
        <end position="98"/>
    </location>
</feature>
<evidence type="ECO:0000256" key="1">
    <source>
        <dbReference type="SAM" id="MobiDB-lite"/>
    </source>
</evidence>
<dbReference type="OrthoDB" id="5101420at2759"/>
<feature type="compositionally biased region" description="Polar residues" evidence="1">
    <location>
        <begin position="81"/>
        <end position="98"/>
    </location>
</feature>
<name>A0A8H4UCK4_9HYPO</name>
<organism evidence="2 3">
    <name type="scientific">Fusarium zealandicum</name>
    <dbReference type="NCBI Taxonomy" id="1053134"/>
    <lineage>
        <taxon>Eukaryota</taxon>
        <taxon>Fungi</taxon>
        <taxon>Dikarya</taxon>
        <taxon>Ascomycota</taxon>
        <taxon>Pezizomycotina</taxon>
        <taxon>Sordariomycetes</taxon>
        <taxon>Hypocreomycetidae</taxon>
        <taxon>Hypocreales</taxon>
        <taxon>Nectriaceae</taxon>
        <taxon>Fusarium</taxon>
        <taxon>Fusarium staphyleae species complex</taxon>
    </lineage>
</organism>
<sequence>MNYQSHHLLATACATKQRLTPVQVRVAIYIARKYHPLTAIMDRPTDSRYNRTESSRQWSDEAVRGSWDSSYQRASAAPSPRDQTSSWRGASPNSYDRTQTRVSQWLGQQYTQDPSRAVDAVTNLTTPTTSPAISDSASFPSRTTGDSYQTHAVSNDFMAPPPRTSVPHRQYDHGSSSYSREPTSRAVDYRPVEYRPMEPRSTEQDLRGVGAFADTDSSRRRVKYTPLSNWFGLWLPPHD</sequence>
<comment type="caution">
    <text evidence="2">The sequence shown here is derived from an EMBL/GenBank/DDBJ whole genome shotgun (WGS) entry which is preliminary data.</text>
</comment>
<feature type="compositionally biased region" description="Basic and acidic residues" evidence="1">
    <location>
        <begin position="47"/>
        <end position="63"/>
    </location>
</feature>
<reference evidence="2" key="2">
    <citation type="submission" date="2020-05" db="EMBL/GenBank/DDBJ databases">
        <authorList>
            <person name="Kim H.-S."/>
            <person name="Proctor R.H."/>
            <person name="Brown D.W."/>
        </authorList>
    </citation>
    <scope>NUCLEOTIDE SEQUENCE</scope>
    <source>
        <strain evidence="2">NRRL 22465</strain>
    </source>
</reference>
<reference evidence="2" key="1">
    <citation type="journal article" date="2020" name="BMC Genomics">
        <title>Correction to: Identification and distribution of gene clusters required for synthesis of sphingolipid metabolism inhibitors in diverse species of the filamentous fungus Fusarium.</title>
        <authorList>
            <person name="Kim H.S."/>
            <person name="Lohmar J.M."/>
            <person name="Busman M."/>
            <person name="Brown D.W."/>
            <person name="Naumann T.A."/>
            <person name="Divon H.H."/>
            <person name="Lysoe E."/>
            <person name="Uhlig S."/>
            <person name="Proctor R.H."/>
        </authorList>
    </citation>
    <scope>NUCLEOTIDE SEQUENCE</scope>
    <source>
        <strain evidence="2">NRRL 22465</strain>
    </source>
</reference>
<dbReference type="EMBL" id="JABEYC010000827">
    <property type="protein sequence ID" value="KAF4973890.1"/>
    <property type="molecule type" value="Genomic_DNA"/>
</dbReference>
<dbReference type="AlphaFoldDB" id="A0A8H4UCK4"/>
<protein>
    <submittedName>
        <fullName evidence="2">Uncharacterized protein</fullName>
    </submittedName>
</protein>